<keyword evidence="3" id="KW-1185">Reference proteome</keyword>
<feature type="region of interest" description="Disordered" evidence="1">
    <location>
        <begin position="1"/>
        <end position="20"/>
    </location>
</feature>
<evidence type="ECO:0000313" key="2">
    <source>
        <dbReference type="EMBL" id="CAL1611033.1"/>
    </source>
</evidence>
<dbReference type="EMBL" id="OZ035829">
    <property type="protein sequence ID" value="CAL1611033.1"/>
    <property type="molecule type" value="Genomic_DNA"/>
</dbReference>
<reference evidence="2 3" key="1">
    <citation type="submission" date="2024-04" db="EMBL/GenBank/DDBJ databases">
        <authorList>
            <person name="Waldvogel A.-M."/>
            <person name="Schoenle A."/>
        </authorList>
    </citation>
    <scope>NUCLEOTIDE SEQUENCE [LARGE SCALE GENOMIC DNA]</scope>
</reference>
<organism evidence="2 3">
    <name type="scientific">Knipowitschia caucasica</name>
    <name type="common">Caucasian dwarf goby</name>
    <name type="synonym">Pomatoschistus caucasicus</name>
    <dbReference type="NCBI Taxonomy" id="637954"/>
    <lineage>
        <taxon>Eukaryota</taxon>
        <taxon>Metazoa</taxon>
        <taxon>Chordata</taxon>
        <taxon>Craniata</taxon>
        <taxon>Vertebrata</taxon>
        <taxon>Euteleostomi</taxon>
        <taxon>Actinopterygii</taxon>
        <taxon>Neopterygii</taxon>
        <taxon>Teleostei</taxon>
        <taxon>Neoteleostei</taxon>
        <taxon>Acanthomorphata</taxon>
        <taxon>Gobiaria</taxon>
        <taxon>Gobiiformes</taxon>
        <taxon>Gobioidei</taxon>
        <taxon>Gobiidae</taxon>
        <taxon>Gobiinae</taxon>
        <taxon>Knipowitschia</taxon>
    </lineage>
</organism>
<dbReference type="Proteomes" id="UP001497482">
    <property type="component" value="Chromosome 7"/>
</dbReference>
<evidence type="ECO:0000256" key="1">
    <source>
        <dbReference type="SAM" id="MobiDB-lite"/>
    </source>
</evidence>
<gene>
    <name evidence="2" type="ORF">KC01_LOCUS37523</name>
</gene>
<evidence type="ECO:0000313" key="3">
    <source>
        <dbReference type="Proteomes" id="UP001497482"/>
    </source>
</evidence>
<proteinExistence type="predicted"/>
<name>A0AAV2MCE0_KNICA</name>
<accession>A0AAV2MCE0</accession>
<sequence>MGCEEFEQIPGTGMPKEGSDLEPLAWLRGQRPTVDYRLQTELNARLPLNYGRSSGVTRSALVRCCARLLDPQFYFRLLKSSDRHGAVDCVTHFFVQVFRKSDNSGNGLNYQILSFLHSYVFVHQNLVCWLHSLQVKMNPYEAIHFRRELFPHFYLL</sequence>
<dbReference type="AlphaFoldDB" id="A0AAV2MCE0"/>
<protein>
    <submittedName>
        <fullName evidence="2">Uncharacterized protein</fullName>
    </submittedName>
</protein>